<keyword evidence="2" id="KW-1185">Reference proteome</keyword>
<dbReference type="EMBL" id="BSXW01000102">
    <property type="protein sequence ID" value="GMF12072.1"/>
    <property type="molecule type" value="Genomic_DNA"/>
</dbReference>
<dbReference type="Proteomes" id="UP001165083">
    <property type="component" value="Unassembled WGS sequence"/>
</dbReference>
<dbReference type="Gene3D" id="1.25.40.20">
    <property type="entry name" value="Ankyrin repeat-containing domain"/>
    <property type="match status" value="1"/>
</dbReference>
<accession>A0A9W6TFB0</accession>
<dbReference type="InterPro" id="IPR036770">
    <property type="entry name" value="Ankyrin_rpt-contain_sf"/>
</dbReference>
<name>A0A9W6TFB0_9STRA</name>
<dbReference type="SUPFAM" id="SSF140860">
    <property type="entry name" value="Pseudo ankyrin repeat-like"/>
    <property type="match status" value="1"/>
</dbReference>
<comment type="caution">
    <text evidence="1">The sequence shown here is derived from an EMBL/GenBank/DDBJ whole genome shotgun (WGS) entry which is preliminary data.</text>
</comment>
<dbReference type="OrthoDB" id="122883at2759"/>
<dbReference type="InterPro" id="IPR052050">
    <property type="entry name" value="SecEffector_AnkRepeat"/>
</dbReference>
<protein>
    <submittedName>
        <fullName evidence="1">Unnamed protein product</fullName>
    </submittedName>
</protein>
<dbReference type="PANTHER" id="PTHR46586:SF3">
    <property type="entry name" value="ANKYRIN REPEAT-CONTAINING PROTEIN"/>
    <property type="match status" value="1"/>
</dbReference>
<sequence length="118" mass="13299">MDIAAGYNQLEVVRWLHGHRDEGCTTFAMDEASRNGHLEMVRWLTDHRTEGCTNAAIDAAVGFGHFDVALYLHQAHKASGNVLEIVRDGGNQCKWEFADWLYAHDPKEIVGMVADLFR</sequence>
<evidence type="ECO:0000313" key="2">
    <source>
        <dbReference type="Proteomes" id="UP001165083"/>
    </source>
</evidence>
<proteinExistence type="predicted"/>
<reference evidence="1" key="1">
    <citation type="submission" date="2023-04" db="EMBL/GenBank/DDBJ databases">
        <title>Phytophthora lilii NBRC 32176.</title>
        <authorList>
            <person name="Ichikawa N."/>
            <person name="Sato H."/>
            <person name="Tonouchi N."/>
        </authorList>
    </citation>
    <scope>NUCLEOTIDE SEQUENCE</scope>
    <source>
        <strain evidence="1">NBRC 32176</strain>
    </source>
</reference>
<dbReference type="Pfam" id="PF12796">
    <property type="entry name" value="Ank_2"/>
    <property type="match status" value="1"/>
</dbReference>
<dbReference type="InterPro" id="IPR002110">
    <property type="entry name" value="Ankyrin_rpt"/>
</dbReference>
<organism evidence="1 2">
    <name type="scientific">Phytophthora lilii</name>
    <dbReference type="NCBI Taxonomy" id="2077276"/>
    <lineage>
        <taxon>Eukaryota</taxon>
        <taxon>Sar</taxon>
        <taxon>Stramenopiles</taxon>
        <taxon>Oomycota</taxon>
        <taxon>Peronosporomycetes</taxon>
        <taxon>Peronosporales</taxon>
        <taxon>Peronosporaceae</taxon>
        <taxon>Phytophthora</taxon>
    </lineage>
</organism>
<gene>
    <name evidence="1" type="ORF">Plil01_000272800</name>
</gene>
<dbReference type="AlphaFoldDB" id="A0A9W6TFB0"/>
<dbReference type="PANTHER" id="PTHR46586">
    <property type="entry name" value="ANKYRIN REPEAT-CONTAINING PROTEIN"/>
    <property type="match status" value="1"/>
</dbReference>
<evidence type="ECO:0000313" key="1">
    <source>
        <dbReference type="EMBL" id="GMF12072.1"/>
    </source>
</evidence>